<evidence type="ECO:0000313" key="4">
    <source>
        <dbReference type="Proteomes" id="UP001165160"/>
    </source>
</evidence>
<organism evidence="3 4">
    <name type="scientific">Triparma verrucosa</name>
    <dbReference type="NCBI Taxonomy" id="1606542"/>
    <lineage>
        <taxon>Eukaryota</taxon>
        <taxon>Sar</taxon>
        <taxon>Stramenopiles</taxon>
        <taxon>Ochrophyta</taxon>
        <taxon>Bolidophyceae</taxon>
        <taxon>Parmales</taxon>
        <taxon>Triparmaceae</taxon>
        <taxon>Triparma</taxon>
    </lineage>
</organism>
<keyword evidence="1" id="KW-1015">Disulfide bond</keyword>
<dbReference type="PROSITE" id="PS01186">
    <property type="entry name" value="EGF_2"/>
    <property type="match status" value="1"/>
</dbReference>
<name>A0A9W7EXX8_9STRA</name>
<comment type="caution">
    <text evidence="3">The sequence shown here is derived from an EMBL/GenBank/DDBJ whole genome shotgun (WGS) entry which is preliminary data.</text>
</comment>
<protein>
    <recommendedName>
        <fullName evidence="2">EGF-like domain-containing protein</fullName>
    </recommendedName>
</protein>
<evidence type="ECO:0000259" key="2">
    <source>
        <dbReference type="PROSITE" id="PS50026"/>
    </source>
</evidence>
<feature type="domain" description="EGF-like" evidence="2">
    <location>
        <begin position="428"/>
        <end position="467"/>
    </location>
</feature>
<reference evidence="4" key="1">
    <citation type="journal article" date="2023" name="Commun. Biol.">
        <title>Genome analysis of Parmales, the sister group of diatoms, reveals the evolutionary specialization of diatoms from phago-mixotrophs to photoautotrophs.</title>
        <authorList>
            <person name="Ban H."/>
            <person name="Sato S."/>
            <person name="Yoshikawa S."/>
            <person name="Yamada K."/>
            <person name="Nakamura Y."/>
            <person name="Ichinomiya M."/>
            <person name="Sato N."/>
            <person name="Blanc-Mathieu R."/>
            <person name="Endo H."/>
            <person name="Kuwata A."/>
            <person name="Ogata H."/>
        </authorList>
    </citation>
    <scope>NUCLEOTIDE SEQUENCE [LARGE SCALE GENOMIC DNA]</scope>
    <source>
        <strain evidence="4">NIES 3699</strain>
    </source>
</reference>
<proteinExistence type="predicted"/>
<keyword evidence="1" id="KW-0245">EGF-like domain</keyword>
<sequence length="497" mass="55039">MPIPVPIPEPIPPPPFSSPIPSLDTDAQTLLTPGIHFHRPSYQDSYSFRITGPLDFSRFLAEPLPDDIHCHVPGLCHAIAQQKHRELVANLRSTGVLVLGPGHSGTSTMAKYLLGDGLNCNTNGRAMYKNMYEDRGVTAINKGIMRGGHEKIYSGDMGGLRGMAEGMGIWGDVEEGEREGIRGNIRQLWTRQYQKPRMIKDPRFIWTLGVWAEALAQDLPAVIHVIRGVEGIVDSHYKREANGETDFSSVNDKSVEKNVRLRMMWGEYQLARWRGISMSLDVEETDFEGMEMANDHERVQEELRKKWGGNAKAGGTTQSYAQPVTSETHVTGTTPCPASASSSSKISKFYEPAQLYQKISEGPSERFRRIAPVATRIHQEYLEEIKSQDKGLVGMKSGALADIPTTDSKAVVDYVQSVGWGNSDVFMTKDQSHAGSCISYNGNCNMNGENLLGRCFCMPGWAGEHCETETTKVPCTHKDDKCFFSPEAGVFAISYAR</sequence>
<feature type="disulfide bond" evidence="1">
    <location>
        <begin position="457"/>
        <end position="466"/>
    </location>
</feature>
<dbReference type="Proteomes" id="UP001165160">
    <property type="component" value="Unassembled WGS sequence"/>
</dbReference>
<dbReference type="PROSITE" id="PS50026">
    <property type="entry name" value="EGF_3"/>
    <property type="match status" value="1"/>
</dbReference>
<dbReference type="EMBL" id="BRXX01000186">
    <property type="protein sequence ID" value="GMH96589.1"/>
    <property type="molecule type" value="Genomic_DNA"/>
</dbReference>
<dbReference type="SUPFAM" id="SSF57196">
    <property type="entry name" value="EGF/Laminin"/>
    <property type="match status" value="1"/>
</dbReference>
<gene>
    <name evidence="3" type="ORF">TrVE_jg8147</name>
</gene>
<dbReference type="PROSITE" id="PS00022">
    <property type="entry name" value="EGF_1"/>
    <property type="match status" value="1"/>
</dbReference>
<keyword evidence="4" id="KW-1185">Reference proteome</keyword>
<evidence type="ECO:0000256" key="1">
    <source>
        <dbReference type="PROSITE-ProRule" id="PRU00076"/>
    </source>
</evidence>
<dbReference type="AlphaFoldDB" id="A0A9W7EXX8"/>
<comment type="caution">
    <text evidence="1">Lacks conserved residue(s) required for the propagation of feature annotation.</text>
</comment>
<dbReference type="InterPro" id="IPR000742">
    <property type="entry name" value="EGF"/>
</dbReference>
<accession>A0A9W7EXX8</accession>
<evidence type="ECO:0000313" key="3">
    <source>
        <dbReference type="EMBL" id="GMH96589.1"/>
    </source>
</evidence>